<protein>
    <submittedName>
        <fullName evidence="3">Adenylate/guanylate cyclase domain-containing protein</fullName>
    </submittedName>
</protein>
<feature type="transmembrane region" description="Helical" evidence="1">
    <location>
        <begin position="12"/>
        <end position="34"/>
    </location>
</feature>
<feature type="domain" description="Guanylate cyclase" evidence="2">
    <location>
        <begin position="166"/>
        <end position="295"/>
    </location>
</feature>
<feature type="transmembrane region" description="Helical" evidence="1">
    <location>
        <begin position="40"/>
        <end position="59"/>
    </location>
</feature>
<dbReference type="Proteomes" id="UP001165667">
    <property type="component" value="Unassembled WGS sequence"/>
</dbReference>
<feature type="transmembrane region" description="Helical" evidence="1">
    <location>
        <begin position="116"/>
        <end position="137"/>
    </location>
</feature>
<organism evidence="3 4">
    <name type="scientific">Lichenifustis flavocetrariae</name>
    <dbReference type="NCBI Taxonomy" id="2949735"/>
    <lineage>
        <taxon>Bacteria</taxon>
        <taxon>Pseudomonadati</taxon>
        <taxon>Pseudomonadota</taxon>
        <taxon>Alphaproteobacteria</taxon>
        <taxon>Hyphomicrobiales</taxon>
        <taxon>Lichenihabitantaceae</taxon>
        <taxon>Lichenifustis</taxon>
    </lineage>
</organism>
<feature type="transmembrane region" description="Helical" evidence="1">
    <location>
        <begin position="79"/>
        <end position="104"/>
    </location>
</feature>
<dbReference type="GO" id="GO:0035556">
    <property type="term" value="P:intracellular signal transduction"/>
    <property type="evidence" value="ECO:0007669"/>
    <property type="project" value="InterPro"/>
</dbReference>
<dbReference type="GO" id="GO:0009190">
    <property type="term" value="P:cyclic nucleotide biosynthetic process"/>
    <property type="evidence" value="ECO:0007669"/>
    <property type="project" value="InterPro"/>
</dbReference>
<keyword evidence="1" id="KW-0812">Transmembrane</keyword>
<dbReference type="CDD" id="cd07302">
    <property type="entry name" value="CHD"/>
    <property type="match status" value="1"/>
</dbReference>
<dbReference type="SUPFAM" id="SSF55073">
    <property type="entry name" value="Nucleotide cyclase"/>
    <property type="match status" value="1"/>
</dbReference>
<accession>A0AA41YUH0</accession>
<sequence>MYVYGSMAIQRIFRTIPLLATVAAIGAAAGLLYAELTGGRSLLAGMIYGAVIAVTVLTVERGLVFRSAQQRMRQWPTFIYVPAMEVISVVLALIGFAIGGAISWTAGLVTGSLIEATVPTLQALIYSLLIAAVLVSFTRMRDLLGHEVFKSLLLGRYHKPVEERRIFLFLDVVGSTAFARRYGDLRAQNYLAAVFAAIAEPVRQHGGAIDDYIGDMAMITWPEPQGIEQGRCIACVFAILSTFEANRTAWLTRFGQVPEFHAALHGGNIVTAEIGIDRHKISYFGDVVNTTARIEALCRPLGASVLVSAELLARIPALPTGIRAFPKGEHLLKGLDHAIGIVSLKPNPATDRRSVLPPVREAEPALVPD</sequence>
<dbReference type="InterPro" id="IPR001054">
    <property type="entry name" value="A/G_cyclase"/>
</dbReference>
<dbReference type="PANTHER" id="PTHR43081:SF1">
    <property type="entry name" value="ADENYLATE CYCLASE, TERMINAL-DIFFERENTIATION SPECIFIC"/>
    <property type="match status" value="1"/>
</dbReference>
<dbReference type="InterPro" id="IPR029787">
    <property type="entry name" value="Nucleotide_cyclase"/>
</dbReference>
<gene>
    <name evidence="3" type="ORF">M8523_05860</name>
</gene>
<evidence type="ECO:0000256" key="1">
    <source>
        <dbReference type="SAM" id="Phobius"/>
    </source>
</evidence>
<dbReference type="Gene3D" id="3.30.70.1230">
    <property type="entry name" value="Nucleotide cyclase"/>
    <property type="match status" value="1"/>
</dbReference>
<dbReference type="RefSeq" id="WP_282583914.1">
    <property type="nucleotide sequence ID" value="NZ_JAMOIM010000003.1"/>
</dbReference>
<dbReference type="Pfam" id="PF00211">
    <property type="entry name" value="Guanylate_cyc"/>
    <property type="match status" value="1"/>
</dbReference>
<dbReference type="PANTHER" id="PTHR43081">
    <property type="entry name" value="ADENYLATE CYCLASE, TERMINAL-DIFFERENTIATION SPECIFIC-RELATED"/>
    <property type="match status" value="1"/>
</dbReference>
<keyword evidence="1" id="KW-1133">Transmembrane helix</keyword>
<keyword evidence="1" id="KW-0472">Membrane</keyword>
<proteinExistence type="predicted"/>
<dbReference type="PROSITE" id="PS50125">
    <property type="entry name" value="GUANYLATE_CYCLASE_2"/>
    <property type="match status" value="1"/>
</dbReference>
<dbReference type="AlphaFoldDB" id="A0AA41YUH0"/>
<dbReference type="GO" id="GO:0004016">
    <property type="term" value="F:adenylate cyclase activity"/>
    <property type="evidence" value="ECO:0007669"/>
    <property type="project" value="UniProtKB-ARBA"/>
</dbReference>
<evidence type="ECO:0000259" key="2">
    <source>
        <dbReference type="PROSITE" id="PS50125"/>
    </source>
</evidence>
<dbReference type="EMBL" id="JAMOIM010000003">
    <property type="protein sequence ID" value="MCW6507545.1"/>
    <property type="molecule type" value="Genomic_DNA"/>
</dbReference>
<name>A0AA41YUH0_9HYPH</name>
<comment type="caution">
    <text evidence="3">The sequence shown here is derived from an EMBL/GenBank/DDBJ whole genome shotgun (WGS) entry which is preliminary data.</text>
</comment>
<evidence type="ECO:0000313" key="3">
    <source>
        <dbReference type="EMBL" id="MCW6507545.1"/>
    </source>
</evidence>
<keyword evidence="4" id="KW-1185">Reference proteome</keyword>
<reference evidence="3" key="1">
    <citation type="submission" date="2022-05" db="EMBL/GenBank/DDBJ databases">
        <authorList>
            <person name="Pankratov T."/>
        </authorList>
    </citation>
    <scope>NUCLEOTIDE SEQUENCE</scope>
    <source>
        <strain evidence="3">BP6-180914</strain>
    </source>
</reference>
<evidence type="ECO:0000313" key="4">
    <source>
        <dbReference type="Proteomes" id="UP001165667"/>
    </source>
</evidence>
<dbReference type="InterPro" id="IPR050697">
    <property type="entry name" value="Adenylyl/Guanylyl_Cyclase_3/4"/>
</dbReference>